<dbReference type="Proteomes" id="UP000203464">
    <property type="component" value="Unassembled WGS sequence"/>
</dbReference>
<accession>A0A238KMS1</accession>
<proteinExistence type="inferred from homology"/>
<organism evidence="4 5">
    <name type="scientific">Octadecabacter ascidiaceicola</name>
    <dbReference type="NCBI Taxonomy" id="1655543"/>
    <lineage>
        <taxon>Bacteria</taxon>
        <taxon>Pseudomonadati</taxon>
        <taxon>Pseudomonadota</taxon>
        <taxon>Alphaproteobacteria</taxon>
        <taxon>Rhodobacterales</taxon>
        <taxon>Roseobacteraceae</taxon>
        <taxon>Octadecabacter</taxon>
    </lineage>
</organism>
<dbReference type="GO" id="GO:0016301">
    <property type="term" value="F:kinase activity"/>
    <property type="evidence" value="ECO:0007669"/>
    <property type="project" value="UniProtKB-KW"/>
</dbReference>
<evidence type="ECO:0000256" key="1">
    <source>
        <dbReference type="ARBA" id="ARBA00009156"/>
    </source>
</evidence>
<dbReference type="EMBL" id="FXYD01000005">
    <property type="protein sequence ID" value="SMX43950.1"/>
    <property type="molecule type" value="Genomic_DNA"/>
</dbReference>
<dbReference type="PANTHER" id="PTHR43095">
    <property type="entry name" value="SUGAR KINASE"/>
    <property type="match status" value="1"/>
</dbReference>
<dbReference type="InterPro" id="IPR050406">
    <property type="entry name" value="FGGY_Carb_Kinase"/>
</dbReference>
<keyword evidence="5" id="KW-1185">Reference proteome</keyword>
<evidence type="ECO:0000313" key="4">
    <source>
        <dbReference type="EMBL" id="SMX43950.1"/>
    </source>
</evidence>
<reference evidence="5" key="1">
    <citation type="submission" date="2017-05" db="EMBL/GenBank/DDBJ databases">
        <authorList>
            <person name="Rodrigo-Torres L."/>
            <person name="Arahal R. D."/>
            <person name="Lucena T."/>
        </authorList>
    </citation>
    <scope>NUCLEOTIDE SEQUENCE [LARGE SCALE GENOMIC DNA]</scope>
    <source>
        <strain evidence="5">CECT 8868</strain>
    </source>
</reference>
<gene>
    <name evidence="4" type="ORF">OCA8868_03076</name>
</gene>
<evidence type="ECO:0000256" key="3">
    <source>
        <dbReference type="ARBA" id="ARBA00022777"/>
    </source>
</evidence>
<dbReference type="PANTHER" id="PTHR43095:SF6">
    <property type="entry name" value="XYLULOSE KINASE"/>
    <property type="match status" value="1"/>
</dbReference>
<dbReference type="AlphaFoldDB" id="A0A238KMS1"/>
<evidence type="ECO:0000313" key="5">
    <source>
        <dbReference type="Proteomes" id="UP000203464"/>
    </source>
</evidence>
<dbReference type="Gene3D" id="3.30.420.40">
    <property type="match status" value="1"/>
</dbReference>
<evidence type="ECO:0008006" key="6">
    <source>
        <dbReference type="Google" id="ProtNLM"/>
    </source>
</evidence>
<protein>
    <recommendedName>
        <fullName evidence="6">Xylulose kinase</fullName>
    </recommendedName>
</protein>
<keyword evidence="3" id="KW-0418">Kinase</keyword>
<evidence type="ECO:0000256" key="2">
    <source>
        <dbReference type="ARBA" id="ARBA00022679"/>
    </source>
</evidence>
<sequence>MPSLVEGSAMSGRLRADLAAELGLPQVVVAGGAGDNAAAAIGAGVVNNGTGFLSLGTSGVLFAANAGYRLSLLKNNVLRAQKVRFSTQRERLSDQALHACCGAGKIFASLRRFWAVAASRNSSFAPHGPRNRNRPNPRIRLRCAKSISTFFRSRIEIAYCLVFAISRAT</sequence>
<comment type="similarity">
    <text evidence="1">Belongs to the FGGY kinase family.</text>
</comment>
<name>A0A238KMS1_9RHOB</name>
<keyword evidence="2" id="KW-0808">Transferase</keyword>